<keyword evidence="3 6" id="KW-0812">Transmembrane</keyword>
<feature type="transmembrane region" description="Helical" evidence="6">
    <location>
        <begin position="43"/>
        <end position="64"/>
    </location>
</feature>
<evidence type="ECO:0000256" key="3">
    <source>
        <dbReference type="ARBA" id="ARBA00022692"/>
    </source>
</evidence>
<comment type="caution">
    <text evidence="8">The sequence shown here is derived from an EMBL/GenBank/DDBJ whole genome shotgun (WGS) entry which is preliminary data.</text>
</comment>
<keyword evidence="4 6" id="KW-1133">Transmembrane helix</keyword>
<name>A0A2U2BCA1_9BACT</name>
<dbReference type="AlphaFoldDB" id="A0A2U2BCA1"/>
<dbReference type="GO" id="GO:0005886">
    <property type="term" value="C:plasma membrane"/>
    <property type="evidence" value="ECO:0007669"/>
    <property type="project" value="UniProtKB-SubCell"/>
</dbReference>
<evidence type="ECO:0000313" key="9">
    <source>
        <dbReference type="Proteomes" id="UP000244956"/>
    </source>
</evidence>
<accession>A0A2U2BCA1</accession>
<sequence>MTLLFMLSFVEIIILVAVFLIVVVLPIMAIIDIQKSHFTVKLQLTWLLLIICLPGLGAILYYLIGRRQKLKR</sequence>
<dbReference type="Proteomes" id="UP000244956">
    <property type="component" value="Unassembled WGS sequence"/>
</dbReference>
<evidence type="ECO:0000256" key="6">
    <source>
        <dbReference type="SAM" id="Phobius"/>
    </source>
</evidence>
<feature type="domain" description="Cardiolipin synthase N-terminal" evidence="7">
    <location>
        <begin position="24"/>
        <end position="66"/>
    </location>
</feature>
<evidence type="ECO:0000256" key="4">
    <source>
        <dbReference type="ARBA" id="ARBA00022989"/>
    </source>
</evidence>
<evidence type="ECO:0000256" key="1">
    <source>
        <dbReference type="ARBA" id="ARBA00004651"/>
    </source>
</evidence>
<evidence type="ECO:0000256" key="5">
    <source>
        <dbReference type="ARBA" id="ARBA00023136"/>
    </source>
</evidence>
<dbReference type="Pfam" id="PF13396">
    <property type="entry name" value="PLDc_N"/>
    <property type="match status" value="1"/>
</dbReference>
<comment type="subcellular location">
    <subcellularLocation>
        <location evidence="1">Cell membrane</location>
        <topology evidence="1">Multi-pass membrane protein</topology>
    </subcellularLocation>
</comment>
<evidence type="ECO:0000259" key="7">
    <source>
        <dbReference type="Pfam" id="PF13396"/>
    </source>
</evidence>
<feature type="transmembrane region" description="Helical" evidence="6">
    <location>
        <begin position="12"/>
        <end position="31"/>
    </location>
</feature>
<protein>
    <recommendedName>
        <fullName evidence="7">Cardiolipin synthase N-terminal domain-containing protein</fullName>
    </recommendedName>
</protein>
<organism evidence="8 9">
    <name type="scientific">Marinilabilia rubra</name>
    <dbReference type="NCBI Taxonomy" id="2162893"/>
    <lineage>
        <taxon>Bacteria</taxon>
        <taxon>Pseudomonadati</taxon>
        <taxon>Bacteroidota</taxon>
        <taxon>Bacteroidia</taxon>
        <taxon>Marinilabiliales</taxon>
        <taxon>Marinilabiliaceae</taxon>
        <taxon>Marinilabilia</taxon>
    </lineage>
</organism>
<evidence type="ECO:0000313" key="8">
    <source>
        <dbReference type="EMBL" id="PWE00690.1"/>
    </source>
</evidence>
<keyword evidence="5 6" id="KW-0472">Membrane</keyword>
<evidence type="ECO:0000256" key="2">
    <source>
        <dbReference type="ARBA" id="ARBA00022475"/>
    </source>
</evidence>
<dbReference type="InterPro" id="IPR027379">
    <property type="entry name" value="CLS_N"/>
</dbReference>
<dbReference type="RefSeq" id="WP_109263062.1">
    <property type="nucleotide sequence ID" value="NZ_QEWP01000002.1"/>
</dbReference>
<gene>
    <name evidence="8" type="ORF">DDZ16_03600</name>
</gene>
<dbReference type="EMBL" id="QEWP01000002">
    <property type="protein sequence ID" value="PWE00690.1"/>
    <property type="molecule type" value="Genomic_DNA"/>
</dbReference>
<proteinExistence type="predicted"/>
<keyword evidence="9" id="KW-1185">Reference proteome</keyword>
<keyword evidence="2" id="KW-1003">Cell membrane</keyword>
<reference evidence="8 9" key="1">
    <citation type="submission" date="2018-05" db="EMBL/GenBank/DDBJ databases">
        <title>Marinilabilia rubrum sp. nov., isolated from saltern sediment.</title>
        <authorList>
            <person name="Zhang R."/>
        </authorList>
    </citation>
    <scope>NUCLEOTIDE SEQUENCE [LARGE SCALE GENOMIC DNA]</scope>
    <source>
        <strain evidence="8 9">WTE16</strain>
    </source>
</reference>